<dbReference type="InterPro" id="IPR003923">
    <property type="entry name" value="TAF10"/>
</dbReference>
<proteinExistence type="predicted"/>
<comment type="caution">
    <text evidence="1">The sequence shown here is derived from an EMBL/GenBank/DDBJ whole genome shotgun (WGS) entry which is preliminary data.</text>
</comment>
<accession>A0AAD2D0Z5</accession>
<evidence type="ECO:0000313" key="1">
    <source>
        <dbReference type="EMBL" id="CAI2376042.1"/>
    </source>
</evidence>
<dbReference type="EMBL" id="CAMPGE010017572">
    <property type="protein sequence ID" value="CAI2376043.1"/>
    <property type="molecule type" value="Genomic_DNA"/>
</dbReference>
<protein>
    <submittedName>
        <fullName evidence="1">Uncharacterized protein</fullName>
    </submittedName>
</protein>
<reference evidence="1" key="1">
    <citation type="submission" date="2023-07" db="EMBL/GenBank/DDBJ databases">
        <authorList>
            <consortium name="AG Swart"/>
            <person name="Singh M."/>
            <person name="Singh A."/>
            <person name="Seah K."/>
            <person name="Emmerich C."/>
        </authorList>
    </citation>
    <scope>NUCLEOTIDE SEQUENCE</scope>
    <source>
        <strain evidence="1">DP1</strain>
    </source>
</reference>
<sequence length="120" mass="13776">METNSSLSTDSVPSAALLQHLDEYFPKFSPEITKMICKAHGLSTKDERVHALFSIVVEIFLDKLFCSPSSSCIYDVDNRNKKDLKTHLIFSELVEVLKDYDIDTEFVNRFHQPNETGFEQ</sequence>
<dbReference type="GO" id="GO:0005634">
    <property type="term" value="C:nucleus"/>
    <property type="evidence" value="ECO:0007669"/>
    <property type="project" value="InterPro"/>
</dbReference>
<evidence type="ECO:0000313" key="3">
    <source>
        <dbReference type="Proteomes" id="UP001295684"/>
    </source>
</evidence>
<dbReference type="EMBL" id="CAMPGE010017571">
    <property type="protein sequence ID" value="CAI2376042.1"/>
    <property type="molecule type" value="Genomic_DNA"/>
</dbReference>
<keyword evidence="3" id="KW-1185">Reference proteome</keyword>
<dbReference type="Pfam" id="PF03540">
    <property type="entry name" value="TAF10"/>
    <property type="match status" value="1"/>
</dbReference>
<name>A0AAD2D0Z5_EUPCR</name>
<dbReference type="AlphaFoldDB" id="A0AAD2D0Z5"/>
<gene>
    <name evidence="1" type="ORF">ECRASSUSDP1_LOCUS17411</name>
    <name evidence="2" type="ORF">ECRASSUSDP1_LOCUS17412</name>
</gene>
<dbReference type="Proteomes" id="UP001295684">
    <property type="component" value="Unassembled WGS sequence"/>
</dbReference>
<organism evidence="1 3">
    <name type="scientific">Euplotes crassus</name>
    <dbReference type="NCBI Taxonomy" id="5936"/>
    <lineage>
        <taxon>Eukaryota</taxon>
        <taxon>Sar</taxon>
        <taxon>Alveolata</taxon>
        <taxon>Ciliophora</taxon>
        <taxon>Intramacronucleata</taxon>
        <taxon>Spirotrichea</taxon>
        <taxon>Hypotrichia</taxon>
        <taxon>Euplotida</taxon>
        <taxon>Euplotidae</taxon>
        <taxon>Moneuplotes</taxon>
    </lineage>
</organism>
<dbReference type="GO" id="GO:0006352">
    <property type="term" value="P:DNA-templated transcription initiation"/>
    <property type="evidence" value="ECO:0007669"/>
    <property type="project" value="InterPro"/>
</dbReference>
<evidence type="ECO:0000313" key="2">
    <source>
        <dbReference type="EMBL" id="CAI2376043.1"/>
    </source>
</evidence>